<protein>
    <recommendedName>
        <fullName evidence="5">SPRY-associated domain-containing protein</fullName>
    </recommendedName>
</protein>
<evidence type="ECO:0000313" key="3">
    <source>
        <dbReference type="Ensembl" id="ENSSANP00000002059.1"/>
    </source>
</evidence>
<evidence type="ECO:0000256" key="2">
    <source>
        <dbReference type="ARBA" id="ARBA00022737"/>
    </source>
</evidence>
<dbReference type="PANTHER" id="PTHR24106">
    <property type="entry name" value="NACHT, LRR AND CARD DOMAINS-CONTAINING"/>
    <property type="match status" value="1"/>
</dbReference>
<evidence type="ECO:0000313" key="4">
    <source>
        <dbReference type="Proteomes" id="UP000472260"/>
    </source>
</evidence>
<keyword evidence="2" id="KW-0677">Repeat</keyword>
<dbReference type="InterPro" id="IPR001611">
    <property type="entry name" value="Leu-rich_rpt"/>
</dbReference>
<evidence type="ECO:0000256" key="1">
    <source>
        <dbReference type="ARBA" id="ARBA00022614"/>
    </source>
</evidence>
<organism evidence="3 4">
    <name type="scientific">Sinocyclocheilus anshuiensis</name>
    <dbReference type="NCBI Taxonomy" id="1608454"/>
    <lineage>
        <taxon>Eukaryota</taxon>
        <taxon>Metazoa</taxon>
        <taxon>Chordata</taxon>
        <taxon>Craniata</taxon>
        <taxon>Vertebrata</taxon>
        <taxon>Euteleostomi</taxon>
        <taxon>Actinopterygii</taxon>
        <taxon>Neopterygii</taxon>
        <taxon>Teleostei</taxon>
        <taxon>Ostariophysi</taxon>
        <taxon>Cypriniformes</taxon>
        <taxon>Cyprinidae</taxon>
        <taxon>Cyprininae</taxon>
        <taxon>Sinocyclocheilus</taxon>
    </lineage>
</organism>
<dbReference type="InterPro" id="IPR032675">
    <property type="entry name" value="LRR_dom_sf"/>
</dbReference>
<reference evidence="3" key="2">
    <citation type="submission" date="2025-09" db="UniProtKB">
        <authorList>
            <consortium name="Ensembl"/>
        </authorList>
    </citation>
    <scope>IDENTIFICATION</scope>
</reference>
<accession>A0A671K5W4</accession>
<reference evidence="3" key="1">
    <citation type="submission" date="2025-08" db="UniProtKB">
        <authorList>
            <consortium name="Ensembl"/>
        </authorList>
    </citation>
    <scope>IDENTIFICATION</scope>
</reference>
<dbReference type="AlphaFoldDB" id="A0A671K5W4"/>
<name>A0A671K5W4_9TELE</name>
<dbReference type="Proteomes" id="UP000472260">
    <property type="component" value="Unassembled WGS sequence"/>
</dbReference>
<dbReference type="SUPFAM" id="SSF52047">
    <property type="entry name" value="RNI-like"/>
    <property type="match status" value="1"/>
</dbReference>
<proteinExistence type="predicted"/>
<dbReference type="Pfam" id="PF13516">
    <property type="entry name" value="LRR_6"/>
    <property type="match status" value="2"/>
</dbReference>
<keyword evidence="4" id="KW-1185">Reference proteome</keyword>
<dbReference type="Gene3D" id="3.80.10.10">
    <property type="entry name" value="Ribonuclease Inhibitor"/>
    <property type="match status" value="1"/>
</dbReference>
<keyword evidence="1" id="KW-0433">Leucine-rich repeat</keyword>
<sequence length="168" mass="18533">MKGYRLQCTPAPLCVRLKSTRCENRTVSVPGTEMKWSARLKRLPFSTCNLTAQSCESLSLVLQSSTSCLRELDLSKNDLKGSGVKLLSDGLKNLFCVQLLCLSRSDFPCCESLSSALQSSTSVLKELDLSNNGLQDSGVKLLSDGLKSPNCKLEILRFDFKQFFFACT</sequence>
<dbReference type="SMART" id="SM00368">
    <property type="entry name" value="LRR_RI"/>
    <property type="match status" value="3"/>
</dbReference>
<evidence type="ECO:0008006" key="5">
    <source>
        <dbReference type="Google" id="ProtNLM"/>
    </source>
</evidence>
<dbReference type="InterPro" id="IPR051261">
    <property type="entry name" value="NLR"/>
</dbReference>
<dbReference type="Ensembl" id="ENSSANT00000002230.1">
    <property type="protein sequence ID" value="ENSSANP00000002059.1"/>
    <property type="gene ID" value="ENSSANG00000001207.1"/>
</dbReference>